<reference evidence="3 4" key="1">
    <citation type="submission" date="2023-11" db="EMBL/GenBank/DDBJ databases">
        <title>Draft genome of Azohydromonas lata strain H1 (DSM1123), a polyhydroxyalkanoate producer.</title>
        <authorList>
            <person name="Traversa D."/>
            <person name="D'Addabbo P."/>
            <person name="Pazzani C."/>
            <person name="Manzari C."/>
            <person name="Chiara M."/>
            <person name="Scrascia M."/>
        </authorList>
    </citation>
    <scope>NUCLEOTIDE SEQUENCE [LARGE SCALE GENOMIC DNA]</scope>
    <source>
        <strain evidence="3 4">H1</strain>
    </source>
</reference>
<name>A0ABU5IF42_9BURK</name>
<proteinExistence type="inferred from homology"/>
<dbReference type="PIRSF" id="PIRSF017082">
    <property type="entry name" value="YflP"/>
    <property type="match status" value="1"/>
</dbReference>
<evidence type="ECO:0000256" key="2">
    <source>
        <dbReference type="SAM" id="SignalP"/>
    </source>
</evidence>
<feature type="signal peptide" evidence="2">
    <location>
        <begin position="1"/>
        <end position="25"/>
    </location>
</feature>
<dbReference type="Proteomes" id="UP001293718">
    <property type="component" value="Unassembled WGS sequence"/>
</dbReference>
<evidence type="ECO:0000313" key="4">
    <source>
        <dbReference type="Proteomes" id="UP001293718"/>
    </source>
</evidence>
<dbReference type="EMBL" id="JAXOJX010000020">
    <property type="protein sequence ID" value="MDZ5457582.1"/>
    <property type="molecule type" value="Genomic_DNA"/>
</dbReference>
<gene>
    <name evidence="3" type="ORF">SM757_13465</name>
</gene>
<dbReference type="Gene3D" id="3.40.190.150">
    <property type="entry name" value="Bordetella uptake gene, domain 1"/>
    <property type="match status" value="1"/>
</dbReference>
<comment type="caution">
    <text evidence="3">The sequence shown here is derived from an EMBL/GenBank/DDBJ whole genome shotgun (WGS) entry which is preliminary data.</text>
</comment>
<keyword evidence="2" id="KW-0732">Signal</keyword>
<sequence length="323" mass="33470">MTTPITRRSLLLALAGAGLCAPALAQSDKPIRFILPNATGSGVDAITRAAQPALAKALGHPIVVDNQSGAGGIVGLQQLARSAPDGATLGVVSNNVVIFPSLFKTLPFDMPGDFTPIAVVGSTPMLLVVNPGKVPATNAKEFIALLKSRSGELNFGSGGNGTILHLATETLLDETGTKARHIPYKGVGPMVTDLMGGQIDFGAVSLPSVQGHLKSGALRAIALFTPQRVAALPDVPTFAEQGFSKVVVEAWFAVVGPKGLPAAEARRVHDAVVAAFDDPATKEAMARQGNQIGVAPMDQAMPFFRSELAKYARLSKKIGLEAQ</sequence>
<dbReference type="RefSeq" id="WP_322465865.1">
    <property type="nucleotide sequence ID" value="NZ_JAXOJX010000020.1"/>
</dbReference>
<keyword evidence="4" id="KW-1185">Reference proteome</keyword>
<organism evidence="3 4">
    <name type="scientific">Azohydromonas lata</name>
    <dbReference type="NCBI Taxonomy" id="45677"/>
    <lineage>
        <taxon>Bacteria</taxon>
        <taxon>Pseudomonadati</taxon>
        <taxon>Pseudomonadota</taxon>
        <taxon>Betaproteobacteria</taxon>
        <taxon>Burkholderiales</taxon>
        <taxon>Sphaerotilaceae</taxon>
        <taxon>Azohydromonas</taxon>
    </lineage>
</organism>
<dbReference type="InterPro" id="IPR042100">
    <property type="entry name" value="Bug_dom1"/>
</dbReference>
<dbReference type="InterPro" id="IPR005064">
    <property type="entry name" value="BUG"/>
</dbReference>
<evidence type="ECO:0000256" key="1">
    <source>
        <dbReference type="ARBA" id="ARBA00006987"/>
    </source>
</evidence>
<dbReference type="PANTHER" id="PTHR42928">
    <property type="entry name" value="TRICARBOXYLATE-BINDING PROTEIN"/>
    <property type="match status" value="1"/>
</dbReference>
<dbReference type="Gene3D" id="3.40.190.10">
    <property type="entry name" value="Periplasmic binding protein-like II"/>
    <property type="match status" value="1"/>
</dbReference>
<feature type="chain" id="PRO_5045608315" evidence="2">
    <location>
        <begin position="26"/>
        <end position="323"/>
    </location>
</feature>
<accession>A0ABU5IF42</accession>
<dbReference type="PANTHER" id="PTHR42928:SF5">
    <property type="entry name" value="BLR1237 PROTEIN"/>
    <property type="match status" value="1"/>
</dbReference>
<dbReference type="SUPFAM" id="SSF53850">
    <property type="entry name" value="Periplasmic binding protein-like II"/>
    <property type="match status" value="1"/>
</dbReference>
<evidence type="ECO:0000313" key="3">
    <source>
        <dbReference type="EMBL" id="MDZ5457582.1"/>
    </source>
</evidence>
<comment type="similarity">
    <text evidence="1">Belongs to the UPF0065 (bug) family.</text>
</comment>
<protein>
    <submittedName>
        <fullName evidence="3">Tripartite tricarboxylate transporter substrate-binding protein</fullName>
    </submittedName>
</protein>
<dbReference type="Pfam" id="PF03401">
    <property type="entry name" value="TctC"/>
    <property type="match status" value="1"/>
</dbReference>